<reference evidence="26 27" key="1">
    <citation type="submission" date="2012-05" db="EMBL/GenBank/DDBJ databases">
        <title>Recombination and specialization in a pathogen metapopulation.</title>
        <authorList>
            <person name="Gardiner A."/>
            <person name="Kemen E."/>
            <person name="Schultz-Larsen T."/>
            <person name="MacLean D."/>
            <person name="Van Oosterhout C."/>
            <person name="Jones J.D.G."/>
        </authorList>
    </citation>
    <scope>NUCLEOTIDE SEQUENCE [LARGE SCALE GENOMIC DNA]</scope>
    <source>
        <strain evidence="26 27">Ac Nc2</strain>
    </source>
</reference>
<dbReference type="InterPro" id="IPR052187">
    <property type="entry name" value="MFSD1"/>
</dbReference>
<dbReference type="Pfam" id="PF07690">
    <property type="entry name" value="MFS_1"/>
    <property type="match status" value="1"/>
</dbReference>
<evidence type="ECO:0000256" key="6">
    <source>
        <dbReference type="ARBA" id="ARBA00023136"/>
    </source>
</evidence>
<evidence type="ECO:0000256" key="15">
    <source>
        <dbReference type="ARBA" id="ARBA00044899"/>
    </source>
</evidence>
<feature type="transmembrane region" description="Helical" evidence="25">
    <location>
        <begin position="456"/>
        <end position="479"/>
    </location>
</feature>
<feature type="transmembrane region" description="Helical" evidence="25">
    <location>
        <begin position="486"/>
        <end position="511"/>
    </location>
</feature>
<proteinExistence type="inferred from homology"/>
<evidence type="ECO:0000256" key="10">
    <source>
        <dbReference type="ARBA" id="ARBA00044881"/>
    </source>
</evidence>
<evidence type="ECO:0000256" key="2">
    <source>
        <dbReference type="ARBA" id="ARBA00008335"/>
    </source>
</evidence>
<feature type="transmembrane region" description="Helical" evidence="25">
    <location>
        <begin position="132"/>
        <end position="149"/>
    </location>
</feature>
<keyword evidence="4 25" id="KW-0812">Transmembrane</keyword>
<feature type="transmembrane region" description="Helical" evidence="25">
    <location>
        <begin position="191"/>
        <end position="218"/>
    </location>
</feature>
<comment type="catalytic activity">
    <reaction evidence="10">
        <text>L-alpha-aminoacyl-L-arginine(out) = L-alpha-aminoacyl-L-arginine(in)</text>
        <dbReference type="Rhea" id="RHEA:79367"/>
        <dbReference type="ChEBI" id="CHEBI:229968"/>
    </reaction>
</comment>
<dbReference type="SUPFAM" id="SSF103473">
    <property type="entry name" value="MFS general substrate transporter"/>
    <property type="match status" value="1"/>
</dbReference>
<evidence type="ECO:0000313" key="27">
    <source>
        <dbReference type="Proteomes" id="UP000053237"/>
    </source>
</evidence>
<protein>
    <recommendedName>
        <fullName evidence="21">Lysosomal dipeptide transporter MFSD1</fullName>
    </recommendedName>
    <alternativeName>
        <fullName evidence="22">Major facilitator superfamily domain-containing protein 1</fullName>
    </alternativeName>
</protein>
<comment type="catalytic activity">
    <reaction evidence="14">
        <text>L-aspartyl-L-lysine(out) = L-aspartyl-L-lysine(in)</text>
        <dbReference type="Rhea" id="RHEA:79411"/>
        <dbReference type="ChEBI" id="CHEBI:229953"/>
    </reaction>
</comment>
<evidence type="ECO:0000256" key="11">
    <source>
        <dbReference type="ARBA" id="ARBA00044884"/>
    </source>
</evidence>
<evidence type="ECO:0000256" key="8">
    <source>
        <dbReference type="ARBA" id="ARBA00044876"/>
    </source>
</evidence>
<dbReference type="EMBL" id="CAIX01000007">
    <property type="protein sequence ID" value="CCI40260.1"/>
    <property type="molecule type" value="Genomic_DNA"/>
</dbReference>
<comment type="subunit">
    <text evidence="24">Homodimer. Interacts with lysosomal protein GLMP (via lumenal domain); the interaction starts while both proteins are still in the endoplasmic reticulum and is required for stabilization of MFSD1 in lysosomes but has no direct effect on its targeting to lysosomes or transporter activity.</text>
</comment>
<comment type="catalytic activity">
    <reaction evidence="9">
        <text>L-histidyl-glycine(out) = L-histidyl-glycine(in)</text>
        <dbReference type="Rhea" id="RHEA:79395"/>
        <dbReference type="ChEBI" id="CHEBI:229957"/>
    </reaction>
</comment>
<comment type="catalytic activity">
    <reaction evidence="8">
        <text>L-lysyl-L-alanine(out) = L-lysyl-L-alanine(in)</text>
        <dbReference type="Rhea" id="RHEA:79399"/>
        <dbReference type="ChEBI" id="CHEBI:229954"/>
    </reaction>
</comment>
<sequence>MEDHERTPLFECNPDNVYTSPAHHSYECIHICPNSESTPTSTSFPPASKWQFWRITSPSYRFFLLVLISLIPFGGHFVKNGMSSLEQFMLDDSSYPLTSTMYGALISAVSIPNMFLPFIGGRFLDKHGPDKVRLFLLWTCIGQVIFALGMQFKKIWMAIVGRILFGIGEGSVVVGTRVLIASWFRGEELTFAMGVGVAITNLSKMLSKATVAPIAIYFEGYVQALWYGFGVCLVSVFVDMIVYGYTKQVRYMIKCFAQKDLPLDSQSLWVQNLVRQERQKYQQWTGDTLPSTFTEKDGGYKEQNMRGEQEPDLPYGTETRLRAYTRGSAHRFGCRGRGYRHGRSQRVPYIINPELKFGRFPSLPSVFWTLVILHVLFINVFHLFQNVSSSFLYQRYHYSIVKSGFISSLSHSMVMFAPLIGYLIDQDGQRIAWIFLACALAILSYGLLLFTDISPIVSMVIMSICLSFTPTILMAAIPITVSTCRLGVAFGIVEITDAIGAALGNLVIGYVRDVTGSYHADMIVLFVLAWLTLLLTFVLYCQGQFGACKPATVIENSDSTTLCATKQCRSRAFSMDDDCTAQTAALGATMALQEQNECIDRCRGM</sequence>
<evidence type="ECO:0000313" key="26">
    <source>
        <dbReference type="EMBL" id="CCI40260.1"/>
    </source>
</evidence>
<evidence type="ECO:0000256" key="3">
    <source>
        <dbReference type="ARBA" id="ARBA00022448"/>
    </source>
</evidence>
<evidence type="ECO:0000256" key="14">
    <source>
        <dbReference type="ARBA" id="ARBA00044898"/>
    </source>
</evidence>
<dbReference type="GO" id="GO:0005765">
    <property type="term" value="C:lysosomal membrane"/>
    <property type="evidence" value="ECO:0007669"/>
    <property type="project" value="UniProtKB-SubCell"/>
</dbReference>
<dbReference type="AlphaFoldDB" id="A0A024G0R4"/>
<dbReference type="OrthoDB" id="424834at2759"/>
<gene>
    <name evidence="26" type="ORF">BN9_010440</name>
</gene>
<evidence type="ECO:0000256" key="25">
    <source>
        <dbReference type="SAM" id="Phobius"/>
    </source>
</evidence>
<comment type="catalytic activity">
    <reaction evidence="13">
        <text>L-alpha-aminoacyl-L-lysine(out) = L-alpha-aminoacyl-L-lysine(in)</text>
        <dbReference type="Rhea" id="RHEA:79383"/>
        <dbReference type="ChEBI" id="CHEBI:229966"/>
    </reaction>
</comment>
<keyword evidence="5 25" id="KW-1133">Transmembrane helix</keyword>
<keyword evidence="27" id="KW-1185">Reference proteome</keyword>
<dbReference type="Proteomes" id="UP000053237">
    <property type="component" value="Unassembled WGS sequence"/>
</dbReference>
<feature type="transmembrane region" description="Helical" evidence="25">
    <location>
        <begin position="62"/>
        <end position="79"/>
    </location>
</feature>
<evidence type="ECO:0000256" key="7">
    <source>
        <dbReference type="ARBA" id="ARBA00023228"/>
    </source>
</evidence>
<comment type="catalytic activity">
    <reaction evidence="18">
        <text>L-histidyl-L-alpha-amino acid(out) = L-histidyl-L-alpha-amino acid(in)</text>
        <dbReference type="Rhea" id="RHEA:79379"/>
        <dbReference type="ChEBI" id="CHEBI:229964"/>
    </reaction>
</comment>
<comment type="catalytic activity">
    <reaction evidence="19">
        <text>L-alanyl-L-lysine(out) = L-alanyl-L-lysine(in)</text>
        <dbReference type="Rhea" id="RHEA:79415"/>
        <dbReference type="ChEBI" id="CHEBI:192470"/>
    </reaction>
</comment>
<feature type="transmembrane region" description="Helical" evidence="25">
    <location>
        <begin position="366"/>
        <end position="384"/>
    </location>
</feature>
<feature type="transmembrane region" description="Helical" evidence="25">
    <location>
        <begin position="404"/>
        <end position="424"/>
    </location>
</feature>
<evidence type="ECO:0000256" key="17">
    <source>
        <dbReference type="ARBA" id="ARBA00044903"/>
    </source>
</evidence>
<dbReference type="PANTHER" id="PTHR23512:SF3">
    <property type="entry name" value="MAJOR FACILITATOR SUPERFAMILY DOMAIN-CONTAINING PROTEIN 1"/>
    <property type="match status" value="1"/>
</dbReference>
<feature type="transmembrane region" description="Helical" evidence="25">
    <location>
        <begin position="99"/>
        <end position="120"/>
    </location>
</feature>
<evidence type="ECO:0000256" key="9">
    <source>
        <dbReference type="ARBA" id="ARBA00044878"/>
    </source>
</evidence>
<dbReference type="GO" id="GO:0022857">
    <property type="term" value="F:transmembrane transporter activity"/>
    <property type="evidence" value="ECO:0007669"/>
    <property type="project" value="InterPro"/>
</dbReference>
<feature type="transmembrane region" description="Helical" evidence="25">
    <location>
        <begin position="155"/>
        <end position="179"/>
    </location>
</feature>
<keyword evidence="7" id="KW-0458">Lysosome</keyword>
<evidence type="ECO:0000256" key="13">
    <source>
        <dbReference type="ARBA" id="ARBA00044893"/>
    </source>
</evidence>
<comment type="subcellular location">
    <subcellularLocation>
        <location evidence="1">Lysosome membrane</location>
        <topology evidence="1">Multi-pass membrane protein</topology>
    </subcellularLocation>
</comment>
<feature type="transmembrane region" description="Helical" evidence="25">
    <location>
        <begin position="523"/>
        <end position="541"/>
    </location>
</feature>
<evidence type="ECO:0000256" key="23">
    <source>
        <dbReference type="ARBA" id="ARBA00045709"/>
    </source>
</evidence>
<keyword evidence="6 25" id="KW-0472">Membrane</keyword>
<accession>A0A024G0R4</accession>
<dbReference type="Gene3D" id="1.20.1250.20">
    <property type="entry name" value="MFS general substrate transporter like domains"/>
    <property type="match status" value="2"/>
</dbReference>
<evidence type="ECO:0000256" key="19">
    <source>
        <dbReference type="ARBA" id="ARBA00044919"/>
    </source>
</evidence>
<dbReference type="PANTHER" id="PTHR23512">
    <property type="entry name" value="MAJOR FACILITATOR SUPERFAMILY DOMAIN-CONTAINING PROTEIN 1"/>
    <property type="match status" value="1"/>
</dbReference>
<evidence type="ECO:0000256" key="5">
    <source>
        <dbReference type="ARBA" id="ARBA00022989"/>
    </source>
</evidence>
<evidence type="ECO:0000256" key="20">
    <source>
        <dbReference type="ARBA" id="ARBA00044924"/>
    </source>
</evidence>
<comment type="catalytic activity">
    <reaction evidence="11">
        <text>L-alpha-aminoacyl-L-histidine(out) = L-alpha-aminoacyl-L-histidine(in)</text>
        <dbReference type="Rhea" id="RHEA:79375"/>
        <dbReference type="ChEBI" id="CHEBI:229967"/>
    </reaction>
</comment>
<evidence type="ECO:0000256" key="18">
    <source>
        <dbReference type="ARBA" id="ARBA00044912"/>
    </source>
</evidence>
<name>A0A024G0R4_9STRA</name>
<feature type="transmembrane region" description="Helical" evidence="25">
    <location>
        <begin position="431"/>
        <end position="450"/>
    </location>
</feature>
<dbReference type="InterPro" id="IPR036259">
    <property type="entry name" value="MFS_trans_sf"/>
</dbReference>
<comment type="function">
    <text evidence="23">Lysosomal dipeptide uniporter that selectively exports lysine, arginine or histidine-containing dipeptides with a net positive charge from the lysosome lumen into the cytosol. Could play a role in a specific type of protein O-glycosylation indirectly regulating macrophages migration and tissue invasion. Also essential for liver homeostasis.</text>
</comment>
<comment type="catalytic activity">
    <reaction evidence="17">
        <text>L-arginyl-glycine(out) = L-arginyl-glycine(in)</text>
        <dbReference type="Rhea" id="RHEA:79391"/>
        <dbReference type="ChEBI" id="CHEBI:229955"/>
    </reaction>
</comment>
<keyword evidence="3" id="KW-0813">Transport</keyword>
<evidence type="ECO:0000256" key="21">
    <source>
        <dbReference type="ARBA" id="ARBA00044985"/>
    </source>
</evidence>
<comment type="caution">
    <text evidence="26">The sequence shown here is derived from an EMBL/GenBank/DDBJ whole genome shotgun (WGS) entry which is preliminary data.</text>
</comment>
<dbReference type="InterPro" id="IPR011701">
    <property type="entry name" value="MFS"/>
</dbReference>
<evidence type="ECO:0000256" key="12">
    <source>
        <dbReference type="ARBA" id="ARBA00044891"/>
    </source>
</evidence>
<dbReference type="InParanoid" id="A0A024G0R4"/>
<evidence type="ECO:0000256" key="16">
    <source>
        <dbReference type="ARBA" id="ARBA00044900"/>
    </source>
</evidence>
<comment type="catalytic activity">
    <reaction evidence="20">
        <text>L-lysyl-glycine(out) = L-lysyl-glycine(in)</text>
        <dbReference type="Rhea" id="RHEA:79407"/>
        <dbReference type="ChEBI" id="CHEBI:191202"/>
    </reaction>
</comment>
<comment type="catalytic activity">
    <reaction evidence="15">
        <text>L-arginyl-L-alpha-amino acid(out) = L-arginyl-L-alpha-amino acid(in)</text>
        <dbReference type="Rhea" id="RHEA:79371"/>
        <dbReference type="ChEBI" id="CHEBI:84315"/>
    </reaction>
</comment>
<organism evidence="26 27">
    <name type="scientific">Albugo candida</name>
    <dbReference type="NCBI Taxonomy" id="65357"/>
    <lineage>
        <taxon>Eukaryota</taxon>
        <taxon>Sar</taxon>
        <taxon>Stramenopiles</taxon>
        <taxon>Oomycota</taxon>
        <taxon>Peronosporomycetes</taxon>
        <taxon>Albuginales</taxon>
        <taxon>Albuginaceae</taxon>
        <taxon>Albugo</taxon>
    </lineage>
</organism>
<comment type="catalytic activity">
    <reaction evidence="12">
        <text>L-lysyl-L-alpha-amino acid(out) = L-lysyl-L-alpha-amino acid(in)</text>
        <dbReference type="Rhea" id="RHEA:79387"/>
        <dbReference type="ChEBI" id="CHEBI:229965"/>
    </reaction>
</comment>
<evidence type="ECO:0000256" key="4">
    <source>
        <dbReference type="ARBA" id="ARBA00022692"/>
    </source>
</evidence>
<evidence type="ECO:0000256" key="1">
    <source>
        <dbReference type="ARBA" id="ARBA00004155"/>
    </source>
</evidence>
<evidence type="ECO:0000256" key="24">
    <source>
        <dbReference type="ARBA" id="ARBA00046376"/>
    </source>
</evidence>
<feature type="transmembrane region" description="Helical" evidence="25">
    <location>
        <begin position="224"/>
        <end position="245"/>
    </location>
</feature>
<dbReference type="STRING" id="65357.A0A024G0R4"/>
<comment type="catalytic activity">
    <reaction evidence="16">
        <text>L-lysyl-L-lysine(out) = L-lysyl-L-lysine(in)</text>
        <dbReference type="Rhea" id="RHEA:79403"/>
        <dbReference type="ChEBI" id="CHEBI:229956"/>
    </reaction>
</comment>
<comment type="similarity">
    <text evidence="2">Belongs to the major facilitator superfamily.</text>
</comment>
<evidence type="ECO:0000256" key="22">
    <source>
        <dbReference type="ARBA" id="ARBA00045018"/>
    </source>
</evidence>